<accession>A0A5D3K4E2</accession>
<evidence type="ECO:0000256" key="1">
    <source>
        <dbReference type="SAM" id="SignalP"/>
    </source>
</evidence>
<sequence>MRTTILALLILLGSLPAAHAERDYPWCVVGDDLGWPGECMYETREQCMASASGRWDTTCDINPRVRFKQQQAQPGTKKLQERRGY</sequence>
<comment type="caution">
    <text evidence="2">The sequence shown here is derived from an EMBL/GenBank/DDBJ whole genome shotgun (WGS) entry which is preliminary data.</text>
</comment>
<dbReference type="InterPro" id="IPR021937">
    <property type="entry name" value="DUF3551"/>
</dbReference>
<dbReference type="AlphaFoldDB" id="A0A5D3K4E2"/>
<evidence type="ECO:0000313" key="3">
    <source>
        <dbReference type="Proteomes" id="UP000324758"/>
    </source>
</evidence>
<keyword evidence="3" id="KW-1185">Reference proteome</keyword>
<feature type="chain" id="PRO_5023110383" evidence="1">
    <location>
        <begin position="21"/>
        <end position="85"/>
    </location>
</feature>
<dbReference type="Pfam" id="PF12071">
    <property type="entry name" value="DUF3551"/>
    <property type="match status" value="1"/>
</dbReference>
<feature type="signal peptide" evidence="1">
    <location>
        <begin position="1"/>
        <end position="20"/>
    </location>
</feature>
<dbReference type="OrthoDB" id="8255753at2"/>
<protein>
    <submittedName>
        <fullName evidence="2">DUF3551 domain-containing protein</fullName>
    </submittedName>
</protein>
<organism evidence="2 3">
    <name type="scientific">Bradyrhizobium rifense</name>
    <dbReference type="NCBI Taxonomy" id="515499"/>
    <lineage>
        <taxon>Bacteria</taxon>
        <taxon>Pseudomonadati</taxon>
        <taxon>Pseudomonadota</taxon>
        <taxon>Alphaproteobacteria</taxon>
        <taxon>Hyphomicrobiales</taxon>
        <taxon>Nitrobacteraceae</taxon>
        <taxon>Bradyrhizobium</taxon>
    </lineage>
</organism>
<keyword evidence="1" id="KW-0732">Signal</keyword>
<evidence type="ECO:0000313" key="2">
    <source>
        <dbReference type="EMBL" id="TYL86516.1"/>
    </source>
</evidence>
<reference evidence="2 3" key="1">
    <citation type="submission" date="2019-08" db="EMBL/GenBank/DDBJ databases">
        <title>Bradyrhizobium hipponensis sp. nov., a rhizobium isolated from a Lupinus angustifolius root nodule in Tunisia.</title>
        <authorList>
            <person name="Off K."/>
            <person name="Rejili M."/>
            <person name="Mars M."/>
            <person name="Brachmann A."/>
            <person name="Marin M."/>
        </authorList>
    </citation>
    <scope>NUCLEOTIDE SEQUENCE [LARGE SCALE GENOMIC DNA]</scope>
    <source>
        <strain evidence="2 3">CTAW71</strain>
    </source>
</reference>
<proteinExistence type="predicted"/>
<dbReference type="RefSeq" id="WP_148778077.1">
    <property type="nucleotide sequence ID" value="NZ_VSSS01000079.1"/>
</dbReference>
<dbReference type="EMBL" id="VSSS01000079">
    <property type="protein sequence ID" value="TYL86516.1"/>
    <property type="molecule type" value="Genomic_DNA"/>
</dbReference>
<dbReference type="Proteomes" id="UP000324758">
    <property type="component" value="Unassembled WGS sequence"/>
</dbReference>
<gene>
    <name evidence="2" type="ORF">FXB40_41750</name>
</gene>
<name>A0A5D3K4E2_9BRAD</name>